<dbReference type="SUPFAM" id="SSF51735">
    <property type="entry name" value="NAD(P)-binding Rossmann-fold domains"/>
    <property type="match status" value="1"/>
</dbReference>
<dbReference type="AlphaFoldDB" id="A0A2S5JDE9"/>
<dbReference type="UniPathway" id="UPA00124"/>
<dbReference type="GO" id="GO:0008831">
    <property type="term" value="F:dTDP-4-dehydrorhamnose reductase activity"/>
    <property type="evidence" value="ECO:0007669"/>
    <property type="project" value="UniProtKB-EC"/>
</dbReference>
<gene>
    <name evidence="8" type="ORF">LV82_02786</name>
</gene>
<comment type="cofactor">
    <cofactor evidence="6">
        <name>Mg(2+)</name>
        <dbReference type="ChEBI" id="CHEBI:18420"/>
    </cofactor>
    <text evidence="6">Binds 1 Mg(2+) ion per monomer.</text>
</comment>
<comment type="catalytic activity">
    <reaction evidence="5 6">
        <text>dTDP-beta-L-rhamnose + NADP(+) = dTDP-4-dehydro-beta-L-rhamnose + NADPH + H(+)</text>
        <dbReference type="Rhea" id="RHEA:21796"/>
        <dbReference type="ChEBI" id="CHEBI:15378"/>
        <dbReference type="ChEBI" id="CHEBI:57510"/>
        <dbReference type="ChEBI" id="CHEBI:57783"/>
        <dbReference type="ChEBI" id="CHEBI:58349"/>
        <dbReference type="ChEBI" id="CHEBI:62830"/>
        <dbReference type="EC" id="1.1.1.133"/>
    </reaction>
</comment>
<dbReference type="InterPro" id="IPR029903">
    <property type="entry name" value="RmlD-like-bd"/>
</dbReference>
<dbReference type="InterPro" id="IPR005913">
    <property type="entry name" value="dTDP_dehydrorham_reduct"/>
</dbReference>
<dbReference type="RefSeq" id="WP_104072658.1">
    <property type="nucleotide sequence ID" value="NZ_PRDS01000012.1"/>
</dbReference>
<dbReference type="CDD" id="cd05254">
    <property type="entry name" value="dTDP_HR_like_SDR_e"/>
    <property type="match status" value="1"/>
</dbReference>
<dbReference type="Pfam" id="PF04321">
    <property type="entry name" value="RmlD_sub_bind"/>
    <property type="match status" value="1"/>
</dbReference>
<evidence type="ECO:0000259" key="7">
    <source>
        <dbReference type="Pfam" id="PF04321"/>
    </source>
</evidence>
<dbReference type="NCBIfam" id="TIGR01214">
    <property type="entry name" value="rmlD"/>
    <property type="match status" value="1"/>
</dbReference>
<keyword evidence="6" id="KW-0560">Oxidoreductase</keyword>
<comment type="function">
    <text evidence="6">Catalyzes the reduction of dTDP-6-deoxy-L-lyxo-4-hexulose to yield dTDP-L-rhamnose.</text>
</comment>
<protein>
    <recommendedName>
        <fullName evidence="4 6">dTDP-4-dehydrorhamnose reductase</fullName>
        <ecNumber evidence="3 6">1.1.1.133</ecNumber>
    </recommendedName>
</protein>
<comment type="pathway">
    <text evidence="1 6">Carbohydrate biosynthesis; dTDP-L-rhamnose biosynthesis.</text>
</comment>
<comment type="caution">
    <text evidence="8">The sequence shown here is derived from an EMBL/GenBank/DDBJ whole genome shotgun (WGS) entry which is preliminary data.</text>
</comment>
<keyword evidence="6" id="KW-0521">NADP</keyword>
<evidence type="ECO:0000256" key="1">
    <source>
        <dbReference type="ARBA" id="ARBA00004781"/>
    </source>
</evidence>
<reference evidence="8 9" key="1">
    <citation type="submission" date="2018-01" db="EMBL/GenBank/DDBJ databases">
        <title>Genomic Encyclopedia of Archaeal and Bacterial Type Strains, Phase II (KMG-II): from individual species to whole genera.</title>
        <authorList>
            <person name="Goeker M."/>
        </authorList>
    </citation>
    <scope>NUCLEOTIDE SEQUENCE [LARGE SCALE GENOMIC DNA]</scope>
    <source>
        <strain evidence="8 9">DSM 12048</strain>
    </source>
</reference>
<dbReference type="EC" id="1.1.1.133" evidence="3 6"/>
<dbReference type="Gene3D" id="3.40.50.720">
    <property type="entry name" value="NAD(P)-binding Rossmann-like Domain"/>
    <property type="match status" value="1"/>
</dbReference>
<evidence type="ECO:0000313" key="8">
    <source>
        <dbReference type="EMBL" id="PPB79504.1"/>
    </source>
</evidence>
<dbReference type="EMBL" id="PRDS01000012">
    <property type="protein sequence ID" value="PPB79504.1"/>
    <property type="molecule type" value="Genomic_DNA"/>
</dbReference>
<proteinExistence type="inferred from homology"/>
<evidence type="ECO:0000313" key="9">
    <source>
        <dbReference type="Proteomes" id="UP000239736"/>
    </source>
</evidence>
<evidence type="ECO:0000256" key="6">
    <source>
        <dbReference type="RuleBase" id="RU364082"/>
    </source>
</evidence>
<dbReference type="InterPro" id="IPR036291">
    <property type="entry name" value="NAD(P)-bd_dom_sf"/>
</dbReference>
<feature type="domain" description="RmlD-like substrate binding" evidence="7">
    <location>
        <begin position="1"/>
        <end position="286"/>
    </location>
</feature>
<dbReference type="Gene3D" id="3.90.25.10">
    <property type="entry name" value="UDP-galactose 4-epimerase, domain 1"/>
    <property type="match status" value="1"/>
</dbReference>
<organism evidence="8 9">
    <name type="scientific">Albidovulum inexpectatum</name>
    <dbReference type="NCBI Taxonomy" id="196587"/>
    <lineage>
        <taxon>Bacteria</taxon>
        <taxon>Pseudomonadati</taxon>
        <taxon>Pseudomonadota</taxon>
        <taxon>Alphaproteobacteria</taxon>
        <taxon>Rhodobacterales</taxon>
        <taxon>Paracoccaceae</taxon>
        <taxon>Albidovulum</taxon>
    </lineage>
</organism>
<dbReference type="PANTHER" id="PTHR10491:SF4">
    <property type="entry name" value="METHIONINE ADENOSYLTRANSFERASE 2 SUBUNIT BETA"/>
    <property type="match status" value="1"/>
</dbReference>
<dbReference type="PANTHER" id="PTHR10491">
    <property type="entry name" value="DTDP-4-DEHYDRORHAMNOSE REDUCTASE"/>
    <property type="match status" value="1"/>
</dbReference>
<evidence type="ECO:0000256" key="5">
    <source>
        <dbReference type="ARBA" id="ARBA00048200"/>
    </source>
</evidence>
<dbReference type="OrthoDB" id="9803892at2"/>
<keyword evidence="9" id="KW-1185">Reference proteome</keyword>
<evidence type="ECO:0000256" key="4">
    <source>
        <dbReference type="ARBA" id="ARBA00017099"/>
    </source>
</evidence>
<dbReference type="Proteomes" id="UP000239736">
    <property type="component" value="Unassembled WGS sequence"/>
</dbReference>
<evidence type="ECO:0000256" key="2">
    <source>
        <dbReference type="ARBA" id="ARBA00010944"/>
    </source>
</evidence>
<name>A0A2S5JDE9_9RHOB</name>
<accession>A0A2S5JDE9</accession>
<sequence>MKALIFGRTGQLAIELVRRAPEGANLVALGRDAVDLAHPDACARAVTETDADIVINAAAYTAVDQAESEPELARRVNAQSPGAMARAAAARGLPFIHVSTDYVFDGSGNLAWREDDSTGPLGVYGRTKLEGEQAVLDAGGTSVILRTAWVFSAHGRNFVKTMLRLGAEREELSIVADQRGGPTAAANIADAIWTIAAAFEKGKGVPGIYHFAGAPAVTWADFAEAIFAASRRIAHPPRVRRITTSDYPTPARRPANSVLDCTKIHQTYGIAQPDWRQSLAEVIEEIEADQ</sequence>
<comment type="similarity">
    <text evidence="2 6">Belongs to the dTDP-4-dehydrorhamnose reductase family.</text>
</comment>
<dbReference type="GO" id="GO:0019305">
    <property type="term" value="P:dTDP-rhamnose biosynthetic process"/>
    <property type="evidence" value="ECO:0007669"/>
    <property type="project" value="UniProtKB-UniPathway"/>
</dbReference>
<evidence type="ECO:0000256" key="3">
    <source>
        <dbReference type="ARBA" id="ARBA00012929"/>
    </source>
</evidence>